<dbReference type="GO" id="GO:0005886">
    <property type="term" value="C:plasma membrane"/>
    <property type="evidence" value="ECO:0007669"/>
    <property type="project" value="UniProtKB-SubCell"/>
</dbReference>
<dbReference type="GO" id="GO:0005524">
    <property type="term" value="F:ATP binding"/>
    <property type="evidence" value="ECO:0007669"/>
    <property type="project" value="UniProtKB-KW"/>
</dbReference>
<dbReference type="RefSeq" id="WP_036170533.1">
    <property type="nucleotide sequence ID" value="NZ_JRKJ01000021.1"/>
</dbReference>
<accession>A0A0A2WIW7</accession>
<evidence type="ECO:0000259" key="8">
    <source>
        <dbReference type="Pfam" id="PF12704"/>
    </source>
</evidence>
<dbReference type="eggNOG" id="COG0577">
    <property type="taxonomic scope" value="Bacteria"/>
</dbReference>
<evidence type="ECO:0000256" key="4">
    <source>
        <dbReference type="ARBA" id="ARBA00022989"/>
    </source>
</evidence>
<keyword evidence="3 6" id="KW-0812">Transmembrane</keyword>
<dbReference type="Proteomes" id="UP000030518">
    <property type="component" value="Unassembled WGS sequence"/>
</dbReference>
<dbReference type="PATRIC" id="fig|1300345.3.peg.2594"/>
<dbReference type="PANTHER" id="PTHR30572:SF18">
    <property type="entry name" value="ABC-TYPE MACROLIDE FAMILY EXPORT SYSTEM PERMEASE COMPONENT 2"/>
    <property type="match status" value="1"/>
</dbReference>
<reference evidence="9 10" key="1">
    <citation type="submission" date="2014-09" db="EMBL/GenBank/DDBJ databases">
        <title>Genome sequences of Lysobacter dokdonensis DS-58.</title>
        <authorList>
            <person name="Kim J.F."/>
            <person name="Kwak M.-J."/>
        </authorList>
    </citation>
    <scope>NUCLEOTIDE SEQUENCE [LARGE SCALE GENOMIC DNA]</scope>
    <source>
        <strain evidence="9 10">DS-58</strain>
    </source>
</reference>
<dbReference type="InterPro" id="IPR025857">
    <property type="entry name" value="MacB_PCD"/>
</dbReference>
<dbReference type="GO" id="GO:0022857">
    <property type="term" value="F:transmembrane transporter activity"/>
    <property type="evidence" value="ECO:0007669"/>
    <property type="project" value="TreeGrafter"/>
</dbReference>
<feature type="domain" description="ABC3 transporter permease C-terminal" evidence="7">
    <location>
        <begin position="316"/>
        <end position="430"/>
    </location>
</feature>
<dbReference type="STRING" id="1300345.LF41_1524"/>
<dbReference type="InterPro" id="IPR003838">
    <property type="entry name" value="ABC3_permease_C"/>
</dbReference>
<organism evidence="9 10">
    <name type="scientific">Lysobacter dokdonensis DS-58</name>
    <dbReference type="NCBI Taxonomy" id="1300345"/>
    <lineage>
        <taxon>Bacteria</taxon>
        <taxon>Pseudomonadati</taxon>
        <taxon>Pseudomonadota</taxon>
        <taxon>Gammaproteobacteria</taxon>
        <taxon>Lysobacterales</taxon>
        <taxon>Lysobacteraceae</taxon>
        <taxon>Noviluteimonas</taxon>
    </lineage>
</organism>
<keyword evidence="5 6" id="KW-0472">Membrane</keyword>
<feature type="transmembrane region" description="Helical" evidence="6">
    <location>
        <begin position="355"/>
        <end position="384"/>
    </location>
</feature>
<protein>
    <submittedName>
        <fullName evidence="9">ABC transporter ATP-binding protein</fullName>
    </submittedName>
</protein>
<dbReference type="InterPro" id="IPR050250">
    <property type="entry name" value="Macrolide_Exporter_MacB"/>
</dbReference>
<gene>
    <name evidence="9" type="ORF">LF41_1524</name>
</gene>
<feature type="transmembrane region" description="Helical" evidence="6">
    <location>
        <begin position="404"/>
        <end position="427"/>
    </location>
</feature>
<dbReference type="OrthoDB" id="8735006at2"/>
<evidence type="ECO:0000259" key="7">
    <source>
        <dbReference type="Pfam" id="PF02687"/>
    </source>
</evidence>
<feature type="domain" description="MacB-like periplasmic core" evidence="8">
    <location>
        <begin position="20"/>
        <end position="272"/>
    </location>
</feature>
<proteinExistence type="predicted"/>
<dbReference type="Pfam" id="PF12704">
    <property type="entry name" value="MacB_PCD"/>
    <property type="match status" value="1"/>
</dbReference>
<dbReference type="EMBL" id="JRKJ01000021">
    <property type="protein sequence ID" value="KGQ18170.1"/>
    <property type="molecule type" value="Genomic_DNA"/>
</dbReference>
<name>A0A0A2WIW7_9GAMM</name>
<dbReference type="PANTHER" id="PTHR30572">
    <property type="entry name" value="MEMBRANE COMPONENT OF TRANSPORTER-RELATED"/>
    <property type="match status" value="1"/>
</dbReference>
<evidence type="ECO:0000256" key="6">
    <source>
        <dbReference type="SAM" id="Phobius"/>
    </source>
</evidence>
<sequence>MFGYYFDLALRSFRRNRVLTALMVLAIALGIGASMTTLTVFHVLSGDPIPHKSGQLFAVQLDPQSMDGYTPGEEPDDQVTRYDAEQLLREAKGDRQVLMTGGGVAVQPDKQGLAPFALDARYASADFFPMFDMKFLAGNGWSKAQDDAHDRVTVITRKLAEKLFGSVQVVGKTLRMDDNDFRIVGVMEDYRPKPKFYDLNSDRYGEAEQIYLPFTTSRDLKMGRNGSMNCWDDGKDEDDPEGETGVSAPCTWMQYWVQLDTPEKADAYKRYLSNYSDQQRQSGRFQRPTNVRLRSVMEWLDFKRVVPGDVRLQVWLAFGFLAVCLLNTVGLLLAKFLRRSSEIGVRRALGASRRAIFAQCLVEAGTVGLAGGVLGLGLAMLGLWAVRQQPVGYADLAHLDPAMFLMTFALAILASVLAGLVPAWHACQVTPAVQLKSQ</sequence>
<keyword evidence="4 6" id="KW-1133">Transmembrane helix</keyword>
<evidence type="ECO:0000256" key="3">
    <source>
        <dbReference type="ARBA" id="ARBA00022692"/>
    </source>
</evidence>
<keyword evidence="9" id="KW-0547">Nucleotide-binding</keyword>
<feature type="transmembrane region" description="Helical" evidence="6">
    <location>
        <begin position="21"/>
        <end position="44"/>
    </location>
</feature>
<evidence type="ECO:0000256" key="5">
    <source>
        <dbReference type="ARBA" id="ARBA00023136"/>
    </source>
</evidence>
<comment type="subcellular location">
    <subcellularLocation>
        <location evidence="1">Cell membrane</location>
        <topology evidence="1">Multi-pass membrane protein</topology>
    </subcellularLocation>
</comment>
<comment type="caution">
    <text evidence="9">The sequence shown here is derived from an EMBL/GenBank/DDBJ whole genome shotgun (WGS) entry which is preliminary data.</text>
</comment>
<evidence type="ECO:0000256" key="1">
    <source>
        <dbReference type="ARBA" id="ARBA00004651"/>
    </source>
</evidence>
<keyword evidence="9" id="KW-0067">ATP-binding</keyword>
<dbReference type="AlphaFoldDB" id="A0A0A2WIW7"/>
<keyword evidence="10" id="KW-1185">Reference proteome</keyword>
<evidence type="ECO:0000313" key="9">
    <source>
        <dbReference type="EMBL" id="KGQ18170.1"/>
    </source>
</evidence>
<evidence type="ECO:0000313" key="10">
    <source>
        <dbReference type="Proteomes" id="UP000030518"/>
    </source>
</evidence>
<keyword evidence="2" id="KW-1003">Cell membrane</keyword>
<feature type="transmembrane region" description="Helical" evidence="6">
    <location>
        <begin position="314"/>
        <end position="334"/>
    </location>
</feature>
<dbReference type="Pfam" id="PF02687">
    <property type="entry name" value="FtsX"/>
    <property type="match status" value="1"/>
</dbReference>
<evidence type="ECO:0000256" key="2">
    <source>
        <dbReference type="ARBA" id="ARBA00022475"/>
    </source>
</evidence>